<dbReference type="PANTHER" id="PTHR33841:SF4">
    <property type="entry name" value="RESTRICTION MODIFICATION SYSTEM DNA SPECIFICITY DOMAIN"/>
    <property type="match status" value="1"/>
</dbReference>
<sequence>MLGIIQDIYDMLNNFDLATYKLRPESIQDVLQEVYMTLIPENIRHLLGEYFSPDWIVEHSLDRVGYKGDLNKKIIDPTCGSGAFVVQALKRTIRSENNSINYEKAKIITDNIVGFDLNPISAVSAKANYILTLFSSIEGKLSDFSSPISIPIYISDSVLSPIVYSEENIETFKAQTSVGDFIIPKFDSFDEGSKFLDDISDSVEKDRPFSVFDSLILQKMGLSKIQRDAVSEMYEDMVRYHRSAQDSFWGRILKNSFAPVMLKQKFDFVVGNPPWIAWKSMSKVYREGTLEVWKSYGIFEKNAYDKKTTHDDFGMAVTYVSLDQYLKEDGEMYFLLPWTFLKSTKGGEGFRKLSITRNDQQIPVKITLVDDYNDIQIFKPKHTVRTIGVLFKKGEEMKYPMTSWFEWSYKEKKSFEAHYSWNQVNEYIENRKLSAKPIDESDIQSSWLTLENDEIEIVNRVLLNGEPSAYRGRKGIEPAGAKGVYVLKRPRRNADGTLAIVNDMSRQRRKDIKSKGEQPGNIESTFVYPMLGGRNIQRWKVVSHEFMLVPHKDDTPYGLDEVILSQEAPKTYEWLEFYKEGLLASRIQSGKFYNPETQPWYRLDNVGSYTFSDYKVIWKEQASSFAAVAIGPYSTLPNSDLELFHGKDKPVVVDSKVLMLATDSMDEAYFISAVLNSQSIRDIIDAYAVGLNRGIDVLKNIRIPEFDIDNSLHTQIFKISERIHEKAKYDSDFSQLEKELDDLVKLLY</sequence>
<dbReference type="InterPro" id="IPR002052">
    <property type="entry name" value="DNA_methylase_N6_adenine_CS"/>
</dbReference>
<dbReference type="EMBL" id="RJNQ01000035">
    <property type="protein sequence ID" value="RSI74666.1"/>
    <property type="molecule type" value="Genomic_DNA"/>
</dbReference>
<dbReference type="Proteomes" id="UP000272928">
    <property type="component" value="Unassembled WGS sequence"/>
</dbReference>
<keyword evidence="4" id="KW-0949">S-adenosyl-L-methionine</keyword>
<gene>
    <name evidence="7" type="ORF">D8856_09910</name>
</gene>
<feature type="domain" description="Type II methyltransferase M.TaqI-like" evidence="6">
    <location>
        <begin position="111"/>
        <end position="359"/>
    </location>
</feature>
<dbReference type="EC" id="2.1.1.72" evidence="1"/>
<dbReference type="PANTHER" id="PTHR33841">
    <property type="entry name" value="DNA METHYLTRANSFERASE YEEA-RELATED"/>
    <property type="match status" value="1"/>
</dbReference>
<dbReference type="InterPro" id="IPR050953">
    <property type="entry name" value="N4_N6_ade-DNA_methylase"/>
</dbReference>
<evidence type="ECO:0000256" key="5">
    <source>
        <dbReference type="ARBA" id="ARBA00047942"/>
    </source>
</evidence>
<dbReference type="Pfam" id="PF07669">
    <property type="entry name" value="Eco57I"/>
    <property type="match status" value="1"/>
</dbReference>
<keyword evidence="3" id="KW-0808">Transferase</keyword>
<dbReference type="GO" id="GO:0003676">
    <property type="term" value="F:nucleic acid binding"/>
    <property type="evidence" value="ECO:0007669"/>
    <property type="project" value="InterPro"/>
</dbReference>
<organism evidence="7 8">
    <name type="scientific">Streptococcus mitis</name>
    <dbReference type="NCBI Taxonomy" id="28037"/>
    <lineage>
        <taxon>Bacteria</taxon>
        <taxon>Bacillati</taxon>
        <taxon>Bacillota</taxon>
        <taxon>Bacilli</taxon>
        <taxon>Lactobacillales</taxon>
        <taxon>Streptococcaceae</taxon>
        <taxon>Streptococcus</taxon>
        <taxon>Streptococcus mitis group</taxon>
    </lineage>
</organism>
<dbReference type="InterPro" id="IPR029063">
    <property type="entry name" value="SAM-dependent_MTases_sf"/>
</dbReference>
<proteinExistence type="predicted"/>
<dbReference type="GO" id="GO:0006304">
    <property type="term" value="P:DNA modification"/>
    <property type="evidence" value="ECO:0007669"/>
    <property type="project" value="InterPro"/>
</dbReference>
<comment type="caution">
    <text evidence="7">The sequence shown here is derived from an EMBL/GenBank/DDBJ whole genome shotgun (WGS) entry which is preliminary data.</text>
</comment>
<comment type="catalytic activity">
    <reaction evidence="5">
        <text>a 2'-deoxyadenosine in DNA + S-adenosyl-L-methionine = an N(6)-methyl-2'-deoxyadenosine in DNA + S-adenosyl-L-homocysteine + H(+)</text>
        <dbReference type="Rhea" id="RHEA:15197"/>
        <dbReference type="Rhea" id="RHEA-COMP:12418"/>
        <dbReference type="Rhea" id="RHEA-COMP:12419"/>
        <dbReference type="ChEBI" id="CHEBI:15378"/>
        <dbReference type="ChEBI" id="CHEBI:57856"/>
        <dbReference type="ChEBI" id="CHEBI:59789"/>
        <dbReference type="ChEBI" id="CHEBI:90615"/>
        <dbReference type="ChEBI" id="CHEBI:90616"/>
        <dbReference type="EC" id="2.1.1.72"/>
    </reaction>
</comment>
<dbReference type="SUPFAM" id="SSF53335">
    <property type="entry name" value="S-adenosyl-L-methionine-dependent methyltransferases"/>
    <property type="match status" value="1"/>
</dbReference>
<name>A0A3R9IBB2_STRMT</name>
<evidence type="ECO:0000259" key="6">
    <source>
        <dbReference type="Pfam" id="PF07669"/>
    </source>
</evidence>
<evidence type="ECO:0000256" key="3">
    <source>
        <dbReference type="ARBA" id="ARBA00022679"/>
    </source>
</evidence>
<dbReference type="PRINTS" id="PR00507">
    <property type="entry name" value="N12N6MTFRASE"/>
</dbReference>
<evidence type="ECO:0000256" key="1">
    <source>
        <dbReference type="ARBA" id="ARBA00011900"/>
    </source>
</evidence>
<dbReference type="AlphaFoldDB" id="A0A3R9IBB2"/>
<evidence type="ECO:0000256" key="2">
    <source>
        <dbReference type="ARBA" id="ARBA00022603"/>
    </source>
</evidence>
<evidence type="ECO:0000313" key="7">
    <source>
        <dbReference type="EMBL" id="RSI74666.1"/>
    </source>
</evidence>
<protein>
    <recommendedName>
        <fullName evidence="1">site-specific DNA-methyltransferase (adenine-specific)</fullName>
        <ecNumber evidence="1">2.1.1.72</ecNumber>
    </recommendedName>
</protein>
<dbReference type="InterPro" id="IPR011639">
    <property type="entry name" value="MethylTrfase_TaqI-like_dom"/>
</dbReference>
<accession>A0A3R9IBB2</accession>
<dbReference type="PROSITE" id="PS00092">
    <property type="entry name" value="N6_MTASE"/>
    <property type="match status" value="1"/>
</dbReference>
<evidence type="ECO:0000256" key="4">
    <source>
        <dbReference type="ARBA" id="ARBA00022691"/>
    </source>
</evidence>
<evidence type="ECO:0000313" key="8">
    <source>
        <dbReference type="Proteomes" id="UP000272928"/>
    </source>
</evidence>
<dbReference type="Gene3D" id="3.40.50.150">
    <property type="entry name" value="Vaccinia Virus protein VP39"/>
    <property type="match status" value="1"/>
</dbReference>
<reference evidence="7 8" key="1">
    <citation type="submission" date="2018-11" db="EMBL/GenBank/DDBJ databases">
        <title>Species Designations Belie Phenotypic and Genotypic Heterogeneity in Oral Streptococci.</title>
        <authorList>
            <person name="Velsko I."/>
        </authorList>
    </citation>
    <scope>NUCLEOTIDE SEQUENCE [LARGE SCALE GENOMIC DNA]</scope>
    <source>
        <strain evidence="7 8">BCA16</strain>
    </source>
</reference>
<dbReference type="GO" id="GO:0032259">
    <property type="term" value="P:methylation"/>
    <property type="evidence" value="ECO:0007669"/>
    <property type="project" value="UniProtKB-KW"/>
</dbReference>
<dbReference type="GO" id="GO:0009007">
    <property type="term" value="F:site-specific DNA-methyltransferase (adenine-specific) activity"/>
    <property type="evidence" value="ECO:0007669"/>
    <property type="project" value="UniProtKB-EC"/>
</dbReference>
<keyword evidence="2 7" id="KW-0489">Methyltransferase</keyword>